<feature type="coiled-coil region" evidence="1">
    <location>
        <begin position="389"/>
        <end position="423"/>
    </location>
</feature>
<gene>
    <name evidence="2" type="ORF">CHS0354_027410</name>
</gene>
<reference evidence="2" key="1">
    <citation type="journal article" date="2021" name="Genome Biol. Evol.">
        <title>A High-Quality Reference Genome for a Parasitic Bivalve with Doubly Uniparental Inheritance (Bivalvia: Unionida).</title>
        <authorList>
            <person name="Smith C.H."/>
        </authorList>
    </citation>
    <scope>NUCLEOTIDE SEQUENCE</scope>
    <source>
        <strain evidence="2">CHS0354</strain>
    </source>
</reference>
<evidence type="ECO:0000313" key="3">
    <source>
        <dbReference type="Proteomes" id="UP001195483"/>
    </source>
</evidence>
<sequence>MSANNQSGFFEDVLNGPNVIDPVLPSAVGSRNSLYRGDRDEYFESQLVVDEEVDKILNHVGSKLPPETLEKLDVMANIKSKLHNYYNQTYQNMFNRYLTTAEDELAKKFRDLIDVEERRNLNRYTPRSVIDLLAEVGGTDNFNTAEIEKSIINIYGHLHGAIQRGVNEVEQHTNTLLRKKTDVGAFLRGENAYAIIRAAFKPNLVKPNTVLDAQMAVNILESEIVSPILHIEEKLSVLVRKLISAHVLNLIDKEIEKLNLALIEENKEELTANEKIFEKLKSLDKYFDTNGSSKVVDELASGKIFDAIGDTRALIPMDEHDSLALRENIKAIVDDTGLKNRGYNTLINTMTQILDSSRMGYEHIENFKMFNISDLPDERFTIRVEYLEAAQIEEMRKAYDLQYQELNREIHRMEELLEKSYADFCEATGKLRYKDLVAEYLTKKSPSDAGAPADETANMTANDLKGKTWNEVIFVAPKEDEVEQMNKTNNAVRTDMKLRLKNLKALTHLRYTKKDAVEKNVVLGRINFVEEKFVAYVNKINPYHLNPGILLTIDITTVARKQVTLKGMSNVLNEFLNKISKGFRDSAFASFSRRRSTVKADIEQIFENSLSETELENLVAANEAFASSAAEANA</sequence>
<dbReference type="AlphaFoldDB" id="A0AAE0SR39"/>
<dbReference type="EMBL" id="JAEAOA010001653">
    <property type="protein sequence ID" value="KAK3596140.1"/>
    <property type="molecule type" value="Genomic_DNA"/>
</dbReference>
<keyword evidence="3" id="KW-1185">Reference proteome</keyword>
<comment type="caution">
    <text evidence="2">The sequence shown here is derived from an EMBL/GenBank/DDBJ whole genome shotgun (WGS) entry which is preliminary data.</text>
</comment>
<dbReference type="Proteomes" id="UP001195483">
    <property type="component" value="Unassembled WGS sequence"/>
</dbReference>
<organism evidence="2 3">
    <name type="scientific">Potamilus streckersoni</name>
    <dbReference type="NCBI Taxonomy" id="2493646"/>
    <lineage>
        <taxon>Eukaryota</taxon>
        <taxon>Metazoa</taxon>
        <taxon>Spiralia</taxon>
        <taxon>Lophotrochozoa</taxon>
        <taxon>Mollusca</taxon>
        <taxon>Bivalvia</taxon>
        <taxon>Autobranchia</taxon>
        <taxon>Heteroconchia</taxon>
        <taxon>Palaeoheterodonta</taxon>
        <taxon>Unionida</taxon>
        <taxon>Unionoidea</taxon>
        <taxon>Unionidae</taxon>
        <taxon>Ambleminae</taxon>
        <taxon>Lampsilini</taxon>
        <taxon>Potamilus</taxon>
    </lineage>
</organism>
<reference evidence="2" key="3">
    <citation type="submission" date="2023-05" db="EMBL/GenBank/DDBJ databases">
        <authorList>
            <person name="Smith C.H."/>
        </authorList>
    </citation>
    <scope>NUCLEOTIDE SEQUENCE</scope>
    <source>
        <strain evidence="2">CHS0354</strain>
        <tissue evidence="2">Mantle</tissue>
    </source>
</reference>
<reference evidence="2" key="2">
    <citation type="journal article" date="2021" name="Genome Biol. Evol.">
        <title>Developing a high-quality reference genome for a parasitic bivalve with doubly uniparental inheritance (Bivalvia: Unionida).</title>
        <authorList>
            <person name="Smith C.H."/>
        </authorList>
    </citation>
    <scope>NUCLEOTIDE SEQUENCE</scope>
    <source>
        <strain evidence="2">CHS0354</strain>
        <tissue evidence="2">Mantle</tissue>
    </source>
</reference>
<evidence type="ECO:0000313" key="2">
    <source>
        <dbReference type="EMBL" id="KAK3596140.1"/>
    </source>
</evidence>
<protein>
    <submittedName>
        <fullName evidence="2">Uncharacterized protein</fullName>
    </submittedName>
</protein>
<keyword evidence="1" id="KW-0175">Coiled coil</keyword>
<accession>A0AAE0SR39</accession>
<name>A0AAE0SR39_9BIVA</name>
<evidence type="ECO:0000256" key="1">
    <source>
        <dbReference type="SAM" id="Coils"/>
    </source>
</evidence>
<proteinExistence type="predicted"/>
<dbReference type="NCBIfam" id="NF040882">
    <property type="entry name" value="cfpA_ASD"/>
    <property type="match status" value="1"/>
</dbReference>
<dbReference type="InterPro" id="IPR053574">
    <property type="entry name" value="Cyto_Filament_Comp"/>
</dbReference>